<dbReference type="AlphaFoldDB" id="A0A5D2IRZ9"/>
<dbReference type="SUPFAM" id="SSF52058">
    <property type="entry name" value="L domain-like"/>
    <property type="match status" value="1"/>
</dbReference>
<dbReference type="GO" id="GO:0005689">
    <property type="term" value="C:U12-type spliceosomal complex"/>
    <property type="evidence" value="ECO:0007669"/>
    <property type="project" value="TreeGrafter"/>
</dbReference>
<accession>A0A5D2IRZ9</accession>
<dbReference type="InterPro" id="IPR001611">
    <property type="entry name" value="Leu-rich_rpt"/>
</dbReference>
<keyword evidence="1" id="KW-0479">Metal-binding</keyword>
<evidence type="ECO:0000256" key="1">
    <source>
        <dbReference type="PROSITE-ProRule" id="PRU00723"/>
    </source>
</evidence>
<sequence>MLPSITAVDLSHNMLTGTIHSNFENCSTLENFNVSYNLLTGPIPLSGPIFPNLHPSSFSGNDKLYGRILPKLFPFYSDLASSYGLVLVIEQVSERERETNAAREGSTPKPPKVLSHSLLFSQLPYFLLFIHMFMIADLCQTSVPPFSKGVCNRFLNTGFFQYRDNCKYFHPNNDSRTPNPPLSTVAPSVFFSVCFINSYLFMQCNASGVEGNGNGMAISWGNLPPSLKPPPKDGYPPLPFVDWG</sequence>
<keyword evidence="1" id="KW-0863">Zinc-finger</keyword>
<dbReference type="EMBL" id="CM017633">
    <property type="protein sequence ID" value="TYH45080.1"/>
    <property type="molecule type" value="Genomic_DNA"/>
</dbReference>
<feature type="domain" description="C3H1-type" evidence="2">
    <location>
        <begin position="145"/>
        <end position="173"/>
    </location>
</feature>
<proteinExistence type="predicted"/>
<dbReference type="Proteomes" id="UP000322667">
    <property type="component" value="Chromosome D11"/>
</dbReference>
<dbReference type="PANTHER" id="PTHR16465">
    <property type="entry name" value="NUCLEASE-RELATED"/>
    <property type="match status" value="1"/>
</dbReference>
<dbReference type="Gene3D" id="3.80.10.10">
    <property type="entry name" value="Ribonuclease Inhibitor"/>
    <property type="match status" value="1"/>
</dbReference>
<evidence type="ECO:0000259" key="2">
    <source>
        <dbReference type="PROSITE" id="PS50103"/>
    </source>
</evidence>
<evidence type="ECO:0000313" key="3">
    <source>
        <dbReference type="EMBL" id="TYH45080.1"/>
    </source>
</evidence>
<feature type="zinc finger region" description="C3H1-type" evidence="1">
    <location>
        <begin position="145"/>
        <end position="173"/>
    </location>
</feature>
<dbReference type="PANTHER" id="PTHR16465:SF0">
    <property type="entry name" value="ZINC FINGER MATRIN-TYPE PROTEIN 5"/>
    <property type="match status" value="1"/>
</dbReference>
<evidence type="ECO:0000313" key="4">
    <source>
        <dbReference type="Proteomes" id="UP000322667"/>
    </source>
</evidence>
<dbReference type="InterPro" id="IPR000571">
    <property type="entry name" value="Znf_CCCH"/>
</dbReference>
<reference evidence="3 4" key="1">
    <citation type="submission" date="2019-07" db="EMBL/GenBank/DDBJ databases">
        <title>WGS assembly of Gossypium tomentosum.</title>
        <authorList>
            <person name="Chen Z.J."/>
            <person name="Sreedasyam A."/>
            <person name="Ando A."/>
            <person name="Song Q."/>
            <person name="De L."/>
            <person name="Hulse-Kemp A."/>
            <person name="Ding M."/>
            <person name="Ye W."/>
            <person name="Kirkbride R."/>
            <person name="Jenkins J."/>
            <person name="Plott C."/>
            <person name="Lovell J."/>
            <person name="Lin Y.-M."/>
            <person name="Vaughn R."/>
            <person name="Liu B."/>
            <person name="Li W."/>
            <person name="Simpson S."/>
            <person name="Scheffler B."/>
            <person name="Saski C."/>
            <person name="Grover C."/>
            <person name="Hu G."/>
            <person name="Conover J."/>
            <person name="Carlson J."/>
            <person name="Shu S."/>
            <person name="Boston L."/>
            <person name="Williams M."/>
            <person name="Peterson D."/>
            <person name="Mcgee K."/>
            <person name="Jones D."/>
            <person name="Wendel J."/>
            <person name="Stelly D."/>
            <person name="Grimwood J."/>
            <person name="Schmutz J."/>
        </authorList>
    </citation>
    <scope>NUCLEOTIDE SEQUENCE [LARGE SCALE GENOMIC DNA]</scope>
    <source>
        <strain evidence="3">7179.01</strain>
    </source>
</reference>
<dbReference type="GO" id="GO:0008270">
    <property type="term" value="F:zinc ion binding"/>
    <property type="evidence" value="ECO:0007669"/>
    <property type="project" value="UniProtKB-KW"/>
</dbReference>
<dbReference type="Pfam" id="PF00560">
    <property type="entry name" value="LRR_1"/>
    <property type="match status" value="1"/>
</dbReference>
<gene>
    <name evidence="3" type="ORF">ES332_D11G239100v1</name>
</gene>
<name>A0A5D2IRZ9_GOSTO</name>
<dbReference type="PROSITE" id="PS50103">
    <property type="entry name" value="ZF_C3H1"/>
    <property type="match status" value="1"/>
</dbReference>
<dbReference type="InterPro" id="IPR032675">
    <property type="entry name" value="LRR_dom_sf"/>
</dbReference>
<keyword evidence="1" id="KW-0862">Zinc</keyword>
<keyword evidence="4" id="KW-1185">Reference proteome</keyword>
<protein>
    <recommendedName>
        <fullName evidence="2">C3H1-type domain-containing protein</fullName>
    </recommendedName>
</protein>
<organism evidence="3 4">
    <name type="scientific">Gossypium tomentosum</name>
    <name type="common">Hawaiian cotton</name>
    <name type="synonym">Gossypium sandvicense</name>
    <dbReference type="NCBI Taxonomy" id="34277"/>
    <lineage>
        <taxon>Eukaryota</taxon>
        <taxon>Viridiplantae</taxon>
        <taxon>Streptophyta</taxon>
        <taxon>Embryophyta</taxon>
        <taxon>Tracheophyta</taxon>
        <taxon>Spermatophyta</taxon>
        <taxon>Magnoliopsida</taxon>
        <taxon>eudicotyledons</taxon>
        <taxon>Gunneridae</taxon>
        <taxon>Pentapetalae</taxon>
        <taxon>rosids</taxon>
        <taxon>malvids</taxon>
        <taxon>Malvales</taxon>
        <taxon>Malvaceae</taxon>
        <taxon>Malvoideae</taxon>
        <taxon>Gossypium</taxon>
    </lineage>
</organism>